<dbReference type="EMBL" id="ASGP02000001">
    <property type="protein sequence ID" value="KAH9528793.1"/>
    <property type="molecule type" value="Genomic_DNA"/>
</dbReference>
<protein>
    <submittedName>
        <fullName evidence="1">Uncharacterized protein</fullName>
    </submittedName>
</protein>
<evidence type="ECO:0000313" key="1">
    <source>
        <dbReference type="EMBL" id="KAH9528793.1"/>
    </source>
</evidence>
<dbReference type="AlphaFoldDB" id="A0A922IDE9"/>
<reference evidence="1" key="2">
    <citation type="journal article" date="2022" name="Res Sq">
        <title>Comparative Genomics Reveals Insights into the Divergent Evolution of Astigmatic Mites and Household Pest Adaptations.</title>
        <authorList>
            <person name="Xiong Q."/>
            <person name="Wan A.T.-Y."/>
            <person name="Liu X.-Y."/>
            <person name="Fung C.S.-H."/>
            <person name="Xiao X."/>
            <person name="Malainual N."/>
            <person name="Hou J."/>
            <person name="Wang L."/>
            <person name="Wang M."/>
            <person name="Yang K."/>
            <person name="Cui Y."/>
            <person name="Leung E."/>
            <person name="Nong W."/>
            <person name="Shin S.-K."/>
            <person name="Au S."/>
            <person name="Jeong K.Y."/>
            <person name="Chew F.T."/>
            <person name="Hui J."/>
            <person name="Leung T.F."/>
            <person name="Tungtrongchitr A."/>
            <person name="Zhong N."/>
            <person name="Liu Z."/>
            <person name="Tsui S."/>
        </authorList>
    </citation>
    <scope>NUCLEOTIDE SEQUENCE</scope>
    <source>
        <strain evidence="1">Derf</strain>
        <tissue evidence="1">Whole organism</tissue>
    </source>
</reference>
<evidence type="ECO:0000313" key="2">
    <source>
        <dbReference type="Proteomes" id="UP000790347"/>
    </source>
</evidence>
<dbReference type="Proteomes" id="UP000790347">
    <property type="component" value="Unassembled WGS sequence"/>
</dbReference>
<proteinExistence type="predicted"/>
<reference evidence="1" key="1">
    <citation type="submission" date="2013-05" db="EMBL/GenBank/DDBJ databases">
        <authorList>
            <person name="Yim A.K.Y."/>
            <person name="Chan T.F."/>
            <person name="Ji K.M."/>
            <person name="Liu X.Y."/>
            <person name="Zhou J.W."/>
            <person name="Li R.Q."/>
            <person name="Yang K.Y."/>
            <person name="Li J."/>
            <person name="Li M."/>
            <person name="Law P.T.W."/>
            <person name="Wu Y.L."/>
            <person name="Cai Z.L."/>
            <person name="Qin H."/>
            <person name="Bao Y."/>
            <person name="Leung R.K.K."/>
            <person name="Ng P.K.S."/>
            <person name="Zou J."/>
            <person name="Zhong X.J."/>
            <person name="Ran P.X."/>
            <person name="Zhong N.S."/>
            <person name="Liu Z.G."/>
            <person name="Tsui S.K.W."/>
        </authorList>
    </citation>
    <scope>NUCLEOTIDE SEQUENCE</scope>
    <source>
        <strain evidence="1">Derf</strain>
        <tissue evidence="1">Whole organism</tissue>
    </source>
</reference>
<comment type="caution">
    <text evidence="1">The sequence shown here is derived from an EMBL/GenBank/DDBJ whole genome shotgun (WGS) entry which is preliminary data.</text>
</comment>
<keyword evidence="2" id="KW-1185">Reference proteome</keyword>
<gene>
    <name evidence="1" type="ORF">DERF_002707</name>
</gene>
<name>A0A922IDE9_DERFA</name>
<accession>A0A922IDE9</accession>
<organism evidence="1 2">
    <name type="scientific">Dermatophagoides farinae</name>
    <name type="common">American house dust mite</name>
    <dbReference type="NCBI Taxonomy" id="6954"/>
    <lineage>
        <taxon>Eukaryota</taxon>
        <taxon>Metazoa</taxon>
        <taxon>Ecdysozoa</taxon>
        <taxon>Arthropoda</taxon>
        <taxon>Chelicerata</taxon>
        <taxon>Arachnida</taxon>
        <taxon>Acari</taxon>
        <taxon>Acariformes</taxon>
        <taxon>Sarcoptiformes</taxon>
        <taxon>Astigmata</taxon>
        <taxon>Psoroptidia</taxon>
        <taxon>Analgoidea</taxon>
        <taxon>Pyroglyphidae</taxon>
        <taxon>Dermatophagoidinae</taxon>
        <taxon>Dermatophagoides</taxon>
    </lineage>
</organism>
<sequence>MYGINISQIQLASKSPSRTTTIEATDNDIYQHSARILLEPYLEQFNWMANWSQSSINNKQQQVKNEQKTKCGQAV</sequence>